<dbReference type="InterPro" id="IPR029052">
    <property type="entry name" value="Metallo-depent_PP-like"/>
</dbReference>
<reference evidence="1" key="1">
    <citation type="journal article" date="2020" name="mSystems">
        <title>Genome- and Community-Level Interaction Insights into Carbon Utilization and Element Cycling Functions of Hydrothermarchaeota in Hydrothermal Sediment.</title>
        <authorList>
            <person name="Zhou Z."/>
            <person name="Liu Y."/>
            <person name="Xu W."/>
            <person name="Pan J."/>
            <person name="Luo Z.H."/>
            <person name="Li M."/>
        </authorList>
    </citation>
    <scope>NUCLEOTIDE SEQUENCE [LARGE SCALE GENOMIC DNA]</scope>
    <source>
        <strain evidence="1">HyVt-76</strain>
    </source>
</reference>
<evidence type="ECO:0008006" key="2">
    <source>
        <dbReference type="Google" id="ProtNLM"/>
    </source>
</evidence>
<proteinExistence type="predicted"/>
<protein>
    <recommendedName>
        <fullName evidence="2">Calcineurin-like phosphoesterase domain-containing protein</fullName>
    </recommendedName>
</protein>
<dbReference type="SUPFAM" id="SSF56300">
    <property type="entry name" value="Metallo-dependent phosphatases"/>
    <property type="match status" value="1"/>
</dbReference>
<dbReference type="AlphaFoldDB" id="A0A7V5H539"/>
<comment type="caution">
    <text evidence="1">The sequence shown here is derived from an EMBL/GenBank/DDBJ whole genome shotgun (WGS) entry which is preliminary data.</text>
</comment>
<organism evidence="1">
    <name type="scientific">Caldithrix abyssi</name>
    <dbReference type="NCBI Taxonomy" id="187145"/>
    <lineage>
        <taxon>Bacteria</taxon>
        <taxon>Pseudomonadati</taxon>
        <taxon>Calditrichota</taxon>
        <taxon>Calditrichia</taxon>
        <taxon>Calditrichales</taxon>
        <taxon>Calditrichaceae</taxon>
        <taxon>Caldithrix</taxon>
    </lineage>
</organism>
<dbReference type="Gene3D" id="3.60.21.10">
    <property type="match status" value="1"/>
</dbReference>
<accession>A0A7V5H539</accession>
<evidence type="ECO:0000313" key="1">
    <source>
        <dbReference type="EMBL" id="HHE56019.1"/>
    </source>
</evidence>
<dbReference type="Proteomes" id="UP000886111">
    <property type="component" value="Unassembled WGS sequence"/>
</dbReference>
<name>A0A7V5H539_CALAY</name>
<feature type="non-terminal residue" evidence="1">
    <location>
        <position position="155"/>
    </location>
</feature>
<sequence>MKQSVKNLLNMVLFIVLLFINFSFLSAQTDSLQFIYLANTNAAYENCHCGYNPLGGLDRIGHLVNEIRRKNPQVVFIDGGDFTNSYPFDELNRLTIEIYKHLKPDIMMLADQEFQTGNRKIAPSLSKLPSFLLASNFTFKDLPLKPVKYLSCGKA</sequence>
<gene>
    <name evidence="1" type="ORF">ENL21_09570</name>
</gene>
<dbReference type="EMBL" id="DRTD01000719">
    <property type="protein sequence ID" value="HHE56019.1"/>
    <property type="molecule type" value="Genomic_DNA"/>
</dbReference>